<dbReference type="Gene3D" id="3.30.70.330">
    <property type="match status" value="2"/>
</dbReference>
<dbReference type="AlphaFoldDB" id="A0A8J4T448"/>
<gene>
    <name evidence="8" type="ORF">PHET_02329</name>
</gene>
<dbReference type="GO" id="GO:0005737">
    <property type="term" value="C:cytoplasm"/>
    <property type="evidence" value="ECO:0007669"/>
    <property type="project" value="UniProtKB-SubCell"/>
</dbReference>
<dbReference type="Proteomes" id="UP000748531">
    <property type="component" value="Unassembled WGS sequence"/>
</dbReference>
<evidence type="ECO:0000256" key="3">
    <source>
        <dbReference type="ARBA" id="ARBA00022737"/>
    </source>
</evidence>
<protein>
    <recommendedName>
        <fullName evidence="7">RRM domain-containing protein</fullName>
    </recommendedName>
</protein>
<dbReference type="SMART" id="SM00360">
    <property type="entry name" value="RRM"/>
    <property type="match status" value="2"/>
</dbReference>
<dbReference type="PANTHER" id="PTHR48032">
    <property type="entry name" value="RNA-BINDING PROTEIN MUSASHI HOMOLOG RBP6"/>
    <property type="match status" value="1"/>
</dbReference>
<dbReference type="Pfam" id="PF00076">
    <property type="entry name" value="RRM_1"/>
    <property type="match status" value="2"/>
</dbReference>
<keyword evidence="2" id="KW-0963">Cytoplasm</keyword>
<name>A0A8J4T448_9TREM</name>
<dbReference type="PANTHER" id="PTHR48032:SF18">
    <property type="entry name" value="RRM DOMAIN-CONTAINING PROTEIN"/>
    <property type="match status" value="1"/>
</dbReference>
<feature type="domain" description="RRM" evidence="7">
    <location>
        <begin position="10"/>
        <end position="92"/>
    </location>
</feature>
<feature type="compositionally biased region" description="Polar residues" evidence="6">
    <location>
        <begin position="876"/>
        <end position="896"/>
    </location>
</feature>
<dbReference type="OrthoDB" id="1875751at2759"/>
<dbReference type="CDD" id="cd12325">
    <property type="entry name" value="RRM1_hnRNPA_hnRNPD_like"/>
    <property type="match status" value="1"/>
</dbReference>
<feature type="region of interest" description="Disordered" evidence="6">
    <location>
        <begin position="616"/>
        <end position="647"/>
    </location>
</feature>
<evidence type="ECO:0000256" key="4">
    <source>
        <dbReference type="ARBA" id="ARBA00022884"/>
    </source>
</evidence>
<accession>A0A8J4T448</accession>
<dbReference type="GO" id="GO:0006417">
    <property type="term" value="P:regulation of translation"/>
    <property type="evidence" value="ECO:0007669"/>
    <property type="project" value="TreeGrafter"/>
</dbReference>
<dbReference type="SUPFAM" id="SSF54928">
    <property type="entry name" value="RNA-binding domain, RBD"/>
    <property type="match status" value="2"/>
</dbReference>
<dbReference type="InterPro" id="IPR000504">
    <property type="entry name" value="RRM_dom"/>
</dbReference>
<organism evidence="8 9">
    <name type="scientific">Paragonimus heterotremus</name>
    <dbReference type="NCBI Taxonomy" id="100268"/>
    <lineage>
        <taxon>Eukaryota</taxon>
        <taxon>Metazoa</taxon>
        <taxon>Spiralia</taxon>
        <taxon>Lophotrochozoa</taxon>
        <taxon>Platyhelminthes</taxon>
        <taxon>Trematoda</taxon>
        <taxon>Digenea</taxon>
        <taxon>Plagiorchiida</taxon>
        <taxon>Troglotremata</taxon>
        <taxon>Troglotrematidae</taxon>
        <taxon>Paragonimus</taxon>
    </lineage>
</organism>
<feature type="region of interest" description="Disordered" evidence="6">
    <location>
        <begin position="864"/>
        <end position="896"/>
    </location>
</feature>
<evidence type="ECO:0000256" key="1">
    <source>
        <dbReference type="ARBA" id="ARBA00004496"/>
    </source>
</evidence>
<evidence type="ECO:0000256" key="6">
    <source>
        <dbReference type="SAM" id="MobiDB-lite"/>
    </source>
</evidence>
<keyword evidence="9" id="KW-1185">Reference proteome</keyword>
<keyword evidence="4 5" id="KW-0694">RNA-binding</keyword>
<dbReference type="GO" id="GO:0003729">
    <property type="term" value="F:mRNA binding"/>
    <property type="evidence" value="ECO:0007669"/>
    <property type="project" value="TreeGrafter"/>
</dbReference>
<reference evidence="8" key="1">
    <citation type="submission" date="2019-05" db="EMBL/GenBank/DDBJ databases">
        <title>Annotation for the trematode Paragonimus heterotremus.</title>
        <authorList>
            <person name="Choi Y.-J."/>
        </authorList>
    </citation>
    <scope>NUCLEOTIDE SEQUENCE</scope>
    <source>
        <strain evidence="8">LC</strain>
    </source>
</reference>
<feature type="compositionally biased region" description="Low complexity" evidence="6">
    <location>
        <begin position="864"/>
        <end position="875"/>
    </location>
</feature>
<comment type="subcellular location">
    <subcellularLocation>
        <location evidence="1">Cytoplasm</location>
    </subcellularLocation>
</comment>
<evidence type="ECO:0000259" key="7">
    <source>
        <dbReference type="PROSITE" id="PS50102"/>
    </source>
</evidence>
<dbReference type="EMBL" id="LUCH01000942">
    <property type="protein sequence ID" value="KAF5403985.1"/>
    <property type="molecule type" value="Genomic_DNA"/>
</dbReference>
<dbReference type="InterPro" id="IPR012677">
    <property type="entry name" value="Nucleotide-bd_a/b_plait_sf"/>
</dbReference>
<evidence type="ECO:0000256" key="5">
    <source>
        <dbReference type="PROSITE-ProRule" id="PRU00176"/>
    </source>
</evidence>
<feature type="domain" description="RRM" evidence="7">
    <location>
        <begin position="97"/>
        <end position="174"/>
    </location>
</feature>
<feature type="compositionally biased region" description="Polar residues" evidence="6">
    <location>
        <begin position="616"/>
        <end position="635"/>
    </location>
</feature>
<evidence type="ECO:0000313" key="9">
    <source>
        <dbReference type="Proteomes" id="UP000748531"/>
    </source>
</evidence>
<evidence type="ECO:0000313" key="8">
    <source>
        <dbReference type="EMBL" id="KAF5403985.1"/>
    </source>
</evidence>
<sequence>MTDAEGNEIGKLFVGGLSQATNNGSLRLYFSRFGDVDDAVVMMDNKTGRSRGFGYVKYREPDSVKLALEAKPHILDGKEVDAKQCNVNMKGRNRRSLKIFVGGIGLEQDAESIKNYFRQFGRVTDVNLMMDSNKQRHRGFAFVGFEDESVVKRLISIHYVTMNNKQVEIKAMEPPNFGRKIGSTACVTTAAIMASTNPTENACTHTFEHTVDPPGLFTNGVTGFTNSGSYGSNHTYLPTQTPNLHCVQHNILGQPGASPVNMYEAHTHSNFATNLIPDNLCQSTAFMQPISPTECTATRAPVEAVLPVASSYVSSKQSMPLLVTNGPLQPSAALQPGTCNSTASSIYATIPCQLVPPTFISQSQQPVVASATMNGVGQLISADKAGLTGWPTATHLAICAPQVGSQTSLVPFPPFATTQPIASNSLLNPNPNSSPTGSGSILTSYYALCPQYTSTTVQIQPEQTNSVQYTTGHSIQASSGVINSCGLSSATQPDTGDTTTLSVNCTTSRTTSPTDEFKSESMTHLLQNTPTSAKLIYPTMLMTATNGLTNPAVVASATASVNAGQPMWSPSTPNLVYSPLPVGWAVHPHTTLTGAAHQPHWSSTVTMMQPQLPPIVNNTNSATSTKLSTSVGRTNENGRDQTCGGGAIKELTMGSTQVTPTKASGDSLDNLVPIGEHNNTTYANNEFSTTEDVNNTSAYRNMKGQSEIKEVQQSGSQLTELTAWQINGTNANSVSGGGQCSAVATTALPSWNGPTAVGNLPGSRWSEVQQTSSNFTTQPNVVHHPHAWTLPLELTDDTLLSYELTASANAIQRRAGTVAQPTGVHGANCQHGTLMKSSYETSKCESNPQIPVSISYSPAPQRIAQYQQPQQLQSASHIQPSSNRPNKSSGESAETQMINTSTCGSVLTSEMTNSQEGSSARLDYSTWLYSNTSSSGRLDNGTGGDGKDIQVNANVGVDMECQGPAGAAGDYHRPVHTGRYSTYHMTTTLN</sequence>
<comment type="caution">
    <text evidence="8">The sequence shown here is derived from an EMBL/GenBank/DDBJ whole genome shotgun (WGS) entry which is preliminary data.</text>
</comment>
<evidence type="ECO:0000256" key="2">
    <source>
        <dbReference type="ARBA" id="ARBA00022490"/>
    </source>
</evidence>
<proteinExistence type="predicted"/>
<keyword evidence="3" id="KW-0677">Repeat</keyword>
<dbReference type="PROSITE" id="PS50102">
    <property type="entry name" value="RRM"/>
    <property type="match status" value="2"/>
</dbReference>
<dbReference type="InterPro" id="IPR035979">
    <property type="entry name" value="RBD_domain_sf"/>
</dbReference>